<dbReference type="RefSeq" id="WP_119630775.1">
    <property type="nucleotide sequence ID" value="NZ_AP017928.1"/>
</dbReference>
<dbReference type="Gene3D" id="3.10.450.710">
    <property type="entry name" value="Tgt2/MlaC"/>
    <property type="match status" value="1"/>
</dbReference>
<evidence type="ECO:0000313" key="1">
    <source>
        <dbReference type="EMBL" id="BBA35484.1"/>
    </source>
</evidence>
<proteinExistence type="predicted"/>
<gene>
    <name evidence="1" type="ORF">sS8_3547</name>
</gene>
<dbReference type="PIRSF" id="PIRSF004649">
    <property type="entry name" value="MlaC"/>
    <property type="match status" value="1"/>
</dbReference>
<evidence type="ECO:0000313" key="2">
    <source>
        <dbReference type="Proteomes" id="UP000266313"/>
    </source>
</evidence>
<keyword evidence="2" id="KW-1185">Reference proteome</keyword>
<dbReference type="AlphaFoldDB" id="A0A250KVF6"/>
<sequence length="222" mass="25331">MTFQFTSKSKVLLALCLIFLEFFPVLSRAETLLPPQQVIQETSDAVKQALREYDYKLDLSKATRIVKEILEPHVDVDRAALLILGKHWRTATPEQRQRFKDEFRKLLIRTYTTAFTEYKDWDIRYLPLNTPLADKKAIVRTEILQSGAKPLAVDYRMIEISGEWKVYDVLIEGISLVQNYRTTFSEDIARTGSLDSVIEQLSKRNAAGSKASINGTALSPST</sequence>
<dbReference type="Pfam" id="PF05494">
    <property type="entry name" value="MlaC"/>
    <property type="match status" value="1"/>
</dbReference>
<name>A0A250KVF6_9GAMM</name>
<organism evidence="1 2">
    <name type="scientific">Methylocaldum marinum</name>
    <dbReference type="NCBI Taxonomy" id="1432792"/>
    <lineage>
        <taxon>Bacteria</taxon>
        <taxon>Pseudomonadati</taxon>
        <taxon>Pseudomonadota</taxon>
        <taxon>Gammaproteobacteria</taxon>
        <taxon>Methylococcales</taxon>
        <taxon>Methylococcaceae</taxon>
        <taxon>Methylocaldum</taxon>
    </lineage>
</organism>
<dbReference type="EMBL" id="AP017928">
    <property type="protein sequence ID" value="BBA35484.1"/>
    <property type="molecule type" value="Genomic_DNA"/>
</dbReference>
<dbReference type="KEGG" id="mmai:sS8_3547"/>
<evidence type="ECO:0008006" key="3">
    <source>
        <dbReference type="Google" id="ProtNLM"/>
    </source>
</evidence>
<dbReference type="PANTHER" id="PTHR36573">
    <property type="entry name" value="INTERMEMBRANE PHOSPHOLIPID TRANSPORT SYSTEM BINDING PROTEIN MLAC"/>
    <property type="match status" value="1"/>
</dbReference>
<dbReference type="InterPro" id="IPR008869">
    <property type="entry name" value="MlaC/ttg2D"/>
</dbReference>
<reference evidence="1 2" key="1">
    <citation type="submission" date="2016-12" db="EMBL/GenBank/DDBJ databases">
        <title>Genome sequencing of Methylocaldum marinum.</title>
        <authorList>
            <person name="Takeuchi M."/>
            <person name="Kamagata Y."/>
            <person name="Hiraoka S."/>
            <person name="Oshima K."/>
            <person name="Hattori M."/>
            <person name="Iwasaki W."/>
        </authorList>
    </citation>
    <scope>NUCLEOTIDE SEQUENCE [LARGE SCALE GENOMIC DNA]</scope>
    <source>
        <strain evidence="1 2">S8</strain>
    </source>
</reference>
<dbReference type="OrthoDB" id="9787053at2"/>
<dbReference type="InterPro" id="IPR042245">
    <property type="entry name" value="Tgt2/MlaC_sf"/>
</dbReference>
<protein>
    <recommendedName>
        <fullName evidence="3">Toluene tolerance family protein</fullName>
    </recommendedName>
</protein>
<dbReference type="Proteomes" id="UP000266313">
    <property type="component" value="Chromosome"/>
</dbReference>
<accession>A0A250KVF6</accession>
<dbReference type="PANTHER" id="PTHR36573:SF1">
    <property type="entry name" value="INTERMEMBRANE PHOSPHOLIPID TRANSPORT SYSTEM BINDING PROTEIN MLAC"/>
    <property type="match status" value="1"/>
</dbReference>